<keyword evidence="1" id="KW-1133">Transmembrane helix</keyword>
<evidence type="ECO:0000256" key="1">
    <source>
        <dbReference type="SAM" id="Phobius"/>
    </source>
</evidence>
<dbReference type="Proteomes" id="UP000220527">
    <property type="component" value="Unassembled WGS sequence"/>
</dbReference>
<name>A0A2A6RJB7_9CHLR</name>
<protein>
    <recommendedName>
        <fullName evidence="2">Protein-glutamine gamma-glutamyltransferase-like C-terminal domain-containing protein</fullName>
    </recommendedName>
</protein>
<organism evidence="3 4">
    <name type="scientific">Candidatus Viridilinea mediisalina</name>
    <dbReference type="NCBI Taxonomy" id="2024553"/>
    <lineage>
        <taxon>Bacteria</taxon>
        <taxon>Bacillati</taxon>
        <taxon>Chloroflexota</taxon>
        <taxon>Chloroflexia</taxon>
        <taxon>Chloroflexales</taxon>
        <taxon>Chloroflexineae</taxon>
        <taxon>Oscillochloridaceae</taxon>
        <taxon>Candidatus Viridilinea</taxon>
    </lineage>
</organism>
<comment type="caution">
    <text evidence="3">The sequence shown here is derived from an EMBL/GenBank/DDBJ whole genome shotgun (WGS) entry which is preliminary data.</text>
</comment>
<evidence type="ECO:0000259" key="2">
    <source>
        <dbReference type="Pfam" id="PF13559"/>
    </source>
</evidence>
<feature type="transmembrane region" description="Helical" evidence="1">
    <location>
        <begin position="213"/>
        <end position="234"/>
    </location>
</feature>
<keyword evidence="1" id="KW-0812">Transmembrane</keyword>
<evidence type="ECO:0000313" key="4">
    <source>
        <dbReference type="Proteomes" id="UP000220527"/>
    </source>
</evidence>
<gene>
    <name evidence="3" type="ORF">CJ255_10160</name>
</gene>
<reference evidence="4" key="1">
    <citation type="submission" date="2017-08" db="EMBL/GenBank/DDBJ databases">
        <authorList>
            <person name="Grouzdev D.S."/>
            <person name="Gaisin V.A."/>
            <person name="Rysina M.S."/>
            <person name="Gorlenko V.M."/>
        </authorList>
    </citation>
    <scope>NUCLEOTIDE SEQUENCE [LARGE SCALE GENOMIC DNA]</scope>
    <source>
        <strain evidence="4">Kir15-3F</strain>
    </source>
</reference>
<dbReference type="OrthoDB" id="148807at2"/>
<evidence type="ECO:0000313" key="3">
    <source>
        <dbReference type="EMBL" id="PDW03167.1"/>
    </source>
</evidence>
<proteinExistence type="predicted"/>
<keyword evidence="4" id="KW-1185">Reference proteome</keyword>
<keyword evidence="1" id="KW-0472">Membrane</keyword>
<dbReference type="AlphaFoldDB" id="A0A2A6RJB7"/>
<sequence>MTFKRIETPCPAFSYRLSAIGFGIIPITLEQAACLMTFKRIETPCPAFSYRLSAIGFGISPVAAQGQTLTLGEYDQQLRAARAAALRGDRLDLESSARSLIDARRILMPDGATVPVDNNWLALEMAANEPDLAFIALRLGALLDALAVGVPPNPAAAQAEREQIIASPPFSERSQEPSWIMQQIQNFFEWFFRQIEPVVQPVADAAGGTPGTLASWLLTGIAIALALAVLLPWLQGLRRATRAEKTLTSPAELAARDTADAHAQATTFARKGDFRSATRMLTLAALLWLDERGTLNYNPHQTNREHLQRLRERPALRDGLAPVVETTDRVWYGGMPLDANGYAAIEQQVAALRHVQEREKQP</sequence>
<feature type="domain" description="Protein-glutamine gamma-glutamyltransferase-like C-terminal" evidence="2">
    <location>
        <begin position="283"/>
        <end position="348"/>
    </location>
</feature>
<accession>A0A2A6RJB7</accession>
<dbReference type="InterPro" id="IPR025403">
    <property type="entry name" value="TgpA-like_C"/>
</dbReference>
<dbReference type="RefSeq" id="WP_097643993.1">
    <property type="nucleotide sequence ID" value="NZ_NQWI01000038.1"/>
</dbReference>
<dbReference type="EMBL" id="NQWI01000038">
    <property type="protein sequence ID" value="PDW03167.1"/>
    <property type="molecule type" value="Genomic_DNA"/>
</dbReference>
<dbReference type="Pfam" id="PF13559">
    <property type="entry name" value="DUF4129"/>
    <property type="match status" value="1"/>
</dbReference>